<name>A0A7W7T6T4_9PSEU</name>
<dbReference type="PANTHER" id="PTHR35525:SF3">
    <property type="entry name" value="BLL6575 PROTEIN"/>
    <property type="match status" value="1"/>
</dbReference>
<dbReference type="InterPro" id="IPR010852">
    <property type="entry name" value="ABATE"/>
</dbReference>
<dbReference type="Gene3D" id="1.10.3300.10">
    <property type="entry name" value="Jann2411-like domain"/>
    <property type="match status" value="1"/>
</dbReference>
<dbReference type="InterPro" id="IPR021005">
    <property type="entry name" value="Znf_CGNR"/>
</dbReference>
<accession>A0A7W7T6T4</accession>
<sequence>MDVLAFVGTVRFDGQNGFLDDLDTPEGFAAWSGSAPDEDLRQRVVRLRWATRSLLAHLVDAPDRADTPLLLAPDVATAVLNDAAARVPRYARLEWATRPAMRYVDAADPADRFVAGLATAAIEFLTGGERERVRACPAPRCVRFFVKAHPQQQWCAPACGNRARVSRHYHRVHAG</sequence>
<evidence type="ECO:0000313" key="2">
    <source>
        <dbReference type="EMBL" id="MBB4967642.1"/>
    </source>
</evidence>
<dbReference type="Proteomes" id="UP000542674">
    <property type="component" value="Unassembled WGS sequence"/>
</dbReference>
<keyword evidence="3" id="KW-1185">Reference proteome</keyword>
<reference evidence="2 3" key="1">
    <citation type="submission" date="2020-08" db="EMBL/GenBank/DDBJ databases">
        <title>Sequencing the genomes of 1000 actinobacteria strains.</title>
        <authorList>
            <person name="Klenk H.-P."/>
        </authorList>
    </citation>
    <scope>NUCLEOTIDE SEQUENCE [LARGE SCALE GENOMIC DNA]</scope>
    <source>
        <strain evidence="2 3">DSM 45084</strain>
    </source>
</reference>
<dbReference type="Pfam" id="PF07336">
    <property type="entry name" value="ABATE"/>
    <property type="match status" value="1"/>
</dbReference>
<dbReference type="PANTHER" id="PTHR35525">
    <property type="entry name" value="BLL6575 PROTEIN"/>
    <property type="match status" value="1"/>
</dbReference>
<dbReference type="EMBL" id="JACHJS010000001">
    <property type="protein sequence ID" value="MBB4967642.1"/>
    <property type="molecule type" value="Genomic_DNA"/>
</dbReference>
<evidence type="ECO:0000313" key="3">
    <source>
        <dbReference type="Proteomes" id="UP000542674"/>
    </source>
</evidence>
<gene>
    <name evidence="2" type="ORF">F4559_005001</name>
</gene>
<dbReference type="Pfam" id="PF11706">
    <property type="entry name" value="zf-CGNR"/>
    <property type="match status" value="1"/>
</dbReference>
<evidence type="ECO:0000259" key="1">
    <source>
        <dbReference type="Pfam" id="PF11706"/>
    </source>
</evidence>
<dbReference type="RefSeq" id="WP_184672517.1">
    <property type="nucleotide sequence ID" value="NZ_BAABAI010000010.1"/>
</dbReference>
<protein>
    <submittedName>
        <fullName evidence="2">Putative RNA-binding Zn ribbon-like protein</fullName>
    </submittedName>
</protein>
<dbReference type="AlphaFoldDB" id="A0A7W7T6T4"/>
<dbReference type="SUPFAM" id="SSF160904">
    <property type="entry name" value="Jann2411-like"/>
    <property type="match status" value="1"/>
</dbReference>
<organism evidence="2 3">
    <name type="scientific">Saccharothrix violaceirubra</name>
    <dbReference type="NCBI Taxonomy" id="413306"/>
    <lineage>
        <taxon>Bacteria</taxon>
        <taxon>Bacillati</taxon>
        <taxon>Actinomycetota</taxon>
        <taxon>Actinomycetes</taxon>
        <taxon>Pseudonocardiales</taxon>
        <taxon>Pseudonocardiaceae</taxon>
        <taxon>Saccharothrix</taxon>
    </lineage>
</organism>
<feature type="domain" description="Zinc finger CGNR" evidence="1">
    <location>
        <begin position="132"/>
        <end position="171"/>
    </location>
</feature>
<dbReference type="InterPro" id="IPR023286">
    <property type="entry name" value="ABATE_dom_sf"/>
</dbReference>
<comment type="caution">
    <text evidence="2">The sequence shown here is derived from an EMBL/GenBank/DDBJ whole genome shotgun (WGS) entry which is preliminary data.</text>
</comment>
<proteinExistence type="predicted"/>